<comment type="caution">
    <text evidence="2">The sequence shown here is derived from an EMBL/GenBank/DDBJ whole genome shotgun (WGS) entry which is preliminary data.</text>
</comment>
<feature type="transmembrane region" description="Helical" evidence="1">
    <location>
        <begin position="82"/>
        <end position="101"/>
    </location>
</feature>
<gene>
    <name evidence="2" type="ORF">S12H4_53731</name>
</gene>
<dbReference type="AlphaFoldDB" id="X1TGN4"/>
<feature type="non-terminal residue" evidence="2">
    <location>
        <position position="102"/>
    </location>
</feature>
<dbReference type="Pfam" id="PF01148">
    <property type="entry name" value="CTP_transf_1"/>
    <property type="match status" value="1"/>
</dbReference>
<organism evidence="2">
    <name type="scientific">marine sediment metagenome</name>
    <dbReference type="NCBI Taxonomy" id="412755"/>
    <lineage>
        <taxon>unclassified sequences</taxon>
        <taxon>metagenomes</taxon>
        <taxon>ecological metagenomes</taxon>
    </lineage>
</organism>
<name>X1TGN4_9ZZZZ</name>
<evidence type="ECO:0000313" key="2">
    <source>
        <dbReference type="EMBL" id="GAJ04444.1"/>
    </source>
</evidence>
<accession>X1TGN4</accession>
<feature type="transmembrane region" description="Helical" evidence="1">
    <location>
        <begin position="59"/>
        <end position="76"/>
    </location>
</feature>
<evidence type="ECO:0000256" key="1">
    <source>
        <dbReference type="SAM" id="Phobius"/>
    </source>
</evidence>
<keyword evidence="1" id="KW-0472">Membrane</keyword>
<proteinExistence type="predicted"/>
<protein>
    <recommendedName>
        <fullName evidence="3">Phosphatidate cytidylyltransferase</fullName>
    </recommendedName>
</protein>
<dbReference type="EMBL" id="BARW01034254">
    <property type="protein sequence ID" value="GAJ04444.1"/>
    <property type="molecule type" value="Genomic_DNA"/>
</dbReference>
<sequence length="102" mass="12006">MEEKYNNFLKRTITTIIGVSLSFLIIFWEGFPFYIIIILIALLGLRELYSIAQRQGYKPSYILGTILTLYFFFIAICDVYSLNYYIENIIITLIIILSFIIQ</sequence>
<keyword evidence="1" id="KW-0812">Transmembrane</keyword>
<evidence type="ECO:0008006" key="3">
    <source>
        <dbReference type="Google" id="ProtNLM"/>
    </source>
</evidence>
<reference evidence="2" key="1">
    <citation type="journal article" date="2014" name="Front. Microbiol.">
        <title>High frequency of phylogenetically diverse reductive dehalogenase-homologous genes in deep subseafloor sedimentary metagenomes.</title>
        <authorList>
            <person name="Kawai M."/>
            <person name="Futagami T."/>
            <person name="Toyoda A."/>
            <person name="Takaki Y."/>
            <person name="Nishi S."/>
            <person name="Hori S."/>
            <person name="Arai W."/>
            <person name="Tsubouchi T."/>
            <person name="Morono Y."/>
            <person name="Uchiyama I."/>
            <person name="Ito T."/>
            <person name="Fujiyama A."/>
            <person name="Inagaki F."/>
            <person name="Takami H."/>
        </authorList>
    </citation>
    <scope>NUCLEOTIDE SEQUENCE</scope>
    <source>
        <strain evidence="2">Expedition CK06-06</strain>
    </source>
</reference>
<keyword evidence="1" id="KW-1133">Transmembrane helix</keyword>